<dbReference type="InterPro" id="IPR036890">
    <property type="entry name" value="HATPase_C_sf"/>
</dbReference>
<proteinExistence type="predicted"/>
<feature type="transmembrane region" description="Helical" evidence="11">
    <location>
        <begin position="136"/>
        <end position="167"/>
    </location>
</feature>
<evidence type="ECO:0000256" key="11">
    <source>
        <dbReference type="SAM" id="Phobius"/>
    </source>
</evidence>
<keyword evidence="5" id="KW-0597">Phosphoprotein</keyword>
<dbReference type="PROSITE" id="PS50109">
    <property type="entry name" value="HIS_KIN"/>
    <property type="match status" value="1"/>
</dbReference>
<dbReference type="Pfam" id="PF02518">
    <property type="entry name" value="HATPase_c"/>
    <property type="match status" value="1"/>
</dbReference>
<sequence>MSVFSRWKAGPAPGGPASPGGGGTEASHDAAIRAASDNAALRNLILLIRLRWFALVGQVMAIALTVFLFKAKLPVGPMLTVIAISAAINLAAVWRSFRERRVRRWTLTVELLFDVIALTILLYFSGGASNPFVTLYFLQVMLALVLIPMPQVLAILGAAVLAYFWLLNHGLPLTLPQHLAHGSTFMSLHLEGMFLGFVLSVGLLTWILRGIQGNLATRDAQIGALRQQIVEDEHFVRLGVMASSTAHELGTPLTTVAVTLDDWAQVGLPPEAELKANLAQMQAELASCRRIVSHMLFAAGLDRFEAAESILLGDFLEELVADWHDDGGTLKVRLPEGEIAQQTLLVDALLEQALRNILTNSGQAGAQHMTIRAGRSGAGGIILQFEDDGPGFPDKILAHPIRPVQAEKGNPGRGFGLYLVSNAVRRLGGDWRIENRAEGGARVVLVLPP</sequence>
<dbReference type="CDD" id="cd00082">
    <property type="entry name" value="HisKA"/>
    <property type="match status" value="1"/>
</dbReference>
<evidence type="ECO:0000256" key="6">
    <source>
        <dbReference type="ARBA" id="ARBA00022679"/>
    </source>
</evidence>
<organism evidence="13 14">
    <name type="scientific">Pseudooceanicola albus</name>
    <dbReference type="NCBI Taxonomy" id="2692189"/>
    <lineage>
        <taxon>Bacteria</taxon>
        <taxon>Pseudomonadati</taxon>
        <taxon>Pseudomonadota</taxon>
        <taxon>Alphaproteobacteria</taxon>
        <taxon>Rhodobacterales</taxon>
        <taxon>Paracoccaceae</taxon>
        <taxon>Pseudooceanicola</taxon>
    </lineage>
</organism>
<dbReference type="EMBL" id="WUMU01000024">
    <property type="protein sequence ID" value="MXN20218.1"/>
    <property type="molecule type" value="Genomic_DNA"/>
</dbReference>
<dbReference type="Gene3D" id="3.30.565.10">
    <property type="entry name" value="Histidine kinase-like ATPase, C-terminal domain"/>
    <property type="match status" value="1"/>
</dbReference>
<dbReference type="InterPro" id="IPR004358">
    <property type="entry name" value="Sig_transdc_His_kin-like_C"/>
</dbReference>
<keyword evidence="11" id="KW-0812">Transmembrane</keyword>
<dbReference type="SUPFAM" id="SSF55874">
    <property type="entry name" value="ATPase domain of HSP90 chaperone/DNA topoisomerase II/histidine kinase"/>
    <property type="match status" value="1"/>
</dbReference>
<dbReference type="EC" id="2.7.13.3" evidence="3"/>
<evidence type="ECO:0000256" key="8">
    <source>
        <dbReference type="ARBA" id="ARBA00022777"/>
    </source>
</evidence>
<keyword evidence="11" id="KW-0472">Membrane</keyword>
<keyword evidence="4" id="KW-1003">Cell membrane</keyword>
<protein>
    <recommendedName>
        <fullName evidence="3">histidine kinase</fullName>
        <ecNumber evidence="3">2.7.13.3</ecNumber>
    </recommendedName>
</protein>
<accession>A0A6L7G9L1</accession>
<evidence type="ECO:0000256" key="9">
    <source>
        <dbReference type="ARBA" id="ARBA00022840"/>
    </source>
</evidence>
<dbReference type="SMART" id="SM00387">
    <property type="entry name" value="HATPase_c"/>
    <property type="match status" value="1"/>
</dbReference>
<feature type="transmembrane region" description="Helical" evidence="11">
    <location>
        <begin position="188"/>
        <end position="208"/>
    </location>
</feature>
<dbReference type="PRINTS" id="PR00344">
    <property type="entry name" value="BCTRLSENSOR"/>
</dbReference>
<keyword evidence="14" id="KW-1185">Reference proteome</keyword>
<name>A0A6L7G9L1_9RHOB</name>
<feature type="transmembrane region" description="Helical" evidence="11">
    <location>
        <begin position="105"/>
        <end position="124"/>
    </location>
</feature>
<dbReference type="PANTHER" id="PTHR44936">
    <property type="entry name" value="SENSOR PROTEIN CREC"/>
    <property type="match status" value="1"/>
</dbReference>
<evidence type="ECO:0000256" key="7">
    <source>
        <dbReference type="ARBA" id="ARBA00022741"/>
    </source>
</evidence>
<evidence type="ECO:0000256" key="1">
    <source>
        <dbReference type="ARBA" id="ARBA00000085"/>
    </source>
</evidence>
<evidence type="ECO:0000256" key="2">
    <source>
        <dbReference type="ARBA" id="ARBA00004651"/>
    </source>
</evidence>
<dbReference type="GO" id="GO:0005886">
    <property type="term" value="C:plasma membrane"/>
    <property type="evidence" value="ECO:0007669"/>
    <property type="project" value="UniProtKB-SubCell"/>
</dbReference>
<reference evidence="13 14" key="1">
    <citation type="submission" date="2019-12" db="EMBL/GenBank/DDBJ databases">
        <authorList>
            <person name="Li M."/>
        </authorList>
    </citation>
    <scope>NUCLEOTIDE SEQUENCE [LARGE SCALE GENOMIC DNA]</scope>
    <source>
        <strain evidence="13 14">GBMRC 2024</strain>
    </source>
</reference>
<dbReference type="InterPro" id="IPR050980">
    <property type="entry name" value="2C_sensor_his_kinase"/>
</dbReference>
<dbReference type="SUPFAM" id="SSF47384">
    <property type="entry name" value="Homodimeric domain of signal transducing histidine kinase"/>
    <property type="match status" value="1"/>
</dbReference>
<evidence type="ECO:0000256" key="5">
    <source>
        <dbReference type="ARBA" id="ARBA00022553"/>
    </source>
</evidence>
<feature type="transmembrane region" description="Helical" evidence="11">
    <location>
        <begin position="50"/>
        <end position="69"/>
    </location>
</feature>
<evidence type="ECO:0000256" key="4">
    <source>
        <dbReference type="ARBA" id="ARBA00022475"/>
    </source>
</evidence>
<evidence type="ECO:0000256" key="10">
    <source>
        <dbReference type="SAM" id="MobiDB-lite"/>
    </source>
</evidence>
<dbReference type="InterPro" id="IPR036097">
    <property type="entry name" value="HisK_dim/P_sf"/>
</dbReference>
<comment type="catalytic activity">
    <reaction evidence="1">
        <text>ATP + protein L-histidine = ADP + protein N-phospho-L-histidine.</text>
        <dbReference type="EC" id="2.7.13.3"/>
    </reaction>
</comment>
<evidence type="ECO:0000313" key="13">
    <source>
        <dbReference type="EMBL" id="MXN20218.1"/>
    </source>
</evidence>
<feature type="transmembrane region" description="Helical" evidence="11">
    <location>
        <begin position="75"/>
        <end position="93"/>
    </location>
</feature>
<evidence type="ECO:0000259" key="12">
    <source>
        <dbReference type="PROSITE" id="PS50109"/>
    </source>
</evidence>
<dbReference type="Proteomes" id="UP000477911">
    <property type="component" value="Unassembled WGS sequence"/>
</dbReference>
<dbReference type="AlphaFoldDB" id="A0A6L7G9L1"/>
<dbReference type="InterPro" id="IPR005467">
    <property type="entry name" value="His_kinase_dom"/>
</dbReference>
<feature type="region of interest" description="Disordered" evidence="10">
    <location>
        <begin position="1"/>
        <end position="26"/>
    </location>
</feature>
<dbReference type="InterPro" id="IPR003661">
    <property type="entry name" value="HisK_dim/P_dom"/>
</dbReference>
<keyword evidence="11" id="KW-1133">Transmembrane helix</keyword>
<dbReference type="GO" id="GO:0005524">
    <property type="term" value="F:ATP binding"/>
    <property type="evidence" value="ECO:0007669"/>
    <property type="project" value="UniProtKB-KW"/>
</dbReference>
<keyword evidence="8" id="KW-0418">Kinase</keyword>
<comment type="subcellular location">
    <subcellularLocation>
        <location evidence="2">Cell membrane</location>
        <topology evidence="2">Multi-pass membrane protein</topology>
    </subcellularLocation>
</comment>
<keyword evidence="7" id="KW-0547">Nucleotide-binding</keyword>
<dbReference type="InterPro" id="IPR003594">
    <property type="entry name" value="HATPase_dom"/>
</dbReference>
<dbReference type="PANTHER" id="PTHR44936:SF10">
    <property type="entry name" value="SENSOR PROTEIN RSTB"/>
    <property type="match status" value="1"/>
</dbReference>
<keyword evidence="9" id="KW-0067">ATP-binding</keyword>
<evidence type="ECO:0000313" key="14">
    <source>
        <dbReference type="Proteomes" id="UP000477911"/>
    </source>
</evidence>
<dbReference type="GO" id="GO:0000155">
    <property type="term" value="F:phosphorelay sensor kinase activity"/>
    <property type="evidence" value="ECO:0007669"/>
    <property type="project" value="InterPro"/>
</dbReference>
<feature type="domain" description="Histidine kinase" evidence="12">
    <location>
        <begin position="244"/>
        <end position="449"/>
    </location>
</feature>
<keyword evidence="6" id="KW-0808">Transferase</keyword>
<dbReference type="Gene3D" id="1.10.287.130">
    <property type="match status" value="1"/>
</dbReference>
<evidence type="ECO:0000256" key="3">
    <source>
        <dbReference type="ARBA" id="ARBA00012438"/>
    </source>
</evidence>
<comment type="caution">
    <text evidence="13">The sequence shown here is derived from an EMBL/GenBank/DDBJ whole genome shotgun (WGS) entry which is preliminary data.</text>
</comment>
<dbReference type="RefSeq" id="WP_160896341.1">
    <property type="nucleotide sequence ID" value="NZ_WUMU01000024.1"/>
</dbReference>
<gene>
    <name evidence="13" type="ORF">GR170_20470</name>
</gene>